<proteinExistence type="predicted"/>
<gene>
    <name evidence="1" type="ORF">GCM10009117_15880</name>
</gene>
<evidence type="ECO:0000313" key="2">
    <source>
        <dbReference type="Proteomes" id="UP001500507"/>
    </source>
</evidence>
<dbReference type="EMBL" id="BAAAFG010000015">
    <property type="protein sequence ID" value="GAA0872441.1"/>
    <property type="molecule type" value="Genomic_DNA"/>
</dbReference>
<dbReference type="Proteomes" id="UP001500507">
    <property type="component" value="Unassembled WGS sequence"/>
</dbReference>
<comment type="caution">
    <text evidence="1">The sequence shown here is derived from an EMBL/GenBank/DDBJ whole genome shotgun (WGS) entry which is preliminary data.</text>
</comment>
<reference evidence="2" key="1">
    <citation type="journal article" date="2019" name="Int. J. Syst. Evol. Microbiol.">
        <title>The Global Catalogue of Microorganisms (GCM) 10K type strain sequencing project: providing services to taxonomists for standard genome sequencing and annotation.</title>
        <authorList>
            <consortium name="The Broad Institute Genomics Platform"/>
            <consortium name="The Broad Institute Genome Sequencing Center for Infectious Disease"/>
            <person name="Wu L."/>
            <person name="Ma J."/>
        </authorList>
    </citation>
    <scope>NUCLEOTIDE SEQUENCE [LARGE SCALE GENOMIC DNA]</scope>
    <source>
        <strain evidence="2">JCM 16082</strain>
    </source>
</reference>
<keyword evidence="2" id="KW-1185">Reference proteome</keyword>
<accession>A0ABP3XT19</accession>
<protein>
    <recommendedName>
        <fullName evidence="3">DUF3052 domain-containing protein</fullName>
    </recommendedName>
</protein>
<organism evidence="1 2">
    <name type="scientific">Gangjinia marincola</name>
    <dbReference type="NCBI Taxonomy" id="578463"/>
    <lineage>
        <taxon>Bacteria</taxon>
        <taxon>Pseudomonadati</taxon>
        <taxon>Bacteroidota</taxon>
        <taxon>Flavobacteriia</taxon>
        <taxon>Flavobacteriales</taxon>
        <taxon>Flavobacteriaceae</taxon>
        <taxon>Gangjinia</taxon>
    </lineage>
</organism>
<dbReference type="RefSeq" id="WP_343765792.1">
    <property type="nucleotide sequence ID" value="NZ_BAAAFG010000015.1"/>
</dbReference>
<sequence>MKTAGYSKTPLAKKLGIKEGYVMMVVNEPEHYMSLFGDFPENVERKKKLDSESFDFIHVFVQNHVQLQRIVQMVKPALKKSGILWVSWPKGTSKIQSELKREPIREHLLKTELVDIKVCAVDEDWSGLKFMYRKENR</sequence>
<evidence type="ECO:0000313" key="1">
    <source>
        <dbReference type="EMBL" id="GAA0872441.1"/>
    </source>
</evidence>
<name>A0ABP3XT19_9FLAO</name>
<evidence type="ECO:0008006" key="3">
    <source>
        <dbReference type="Google" id="ProtNLM"/>
    </source>
</evidence>